<dbReference type="GO" id="GO:0042626">
    <property type="term" value="F:ATPase-coupled transmembrane transporter activity"/>
    <property type="evidence" value="ECO:0007669"/>
    <property type="project" value="TreeGrafter"/>
</dbReference>
<dbReference type="AlphaFoldDB" id="A0A4Y7RHI1"/>
<dbReference type="InterPro" id="IPR017871">
    <property type="entry name" value="ABC_transporter-like_CS"/>
</dbReference>
<evidence type="ECO:0000256" key="4">
    <source>
        <dbReference type="ARBA" id="ARBA00022475"/>
    </source>
</evidence>
<dbReference type="SMART" id="SM00382">
    <property type="entry name" value="AAA"/>
    <property type="match status" value="1"/>
</dbReference>
<dbReference type="NCBIfam" id="TIGR04520">
    <property type="entry name" value="ECF_ATPase_1"/>
    <property type="match status" value="1"/>
</dbReference>
<evidence type="ECO:0000256" key="6">
    <source>
        <dbReference type="ARBA" id="ARBA00022840"/>
    </source>
</evidence>
<keyword evidence="11" id="KW-1185">Reference proteome</keyword>
<dbReference type="GO" id="GO:0005524">
    <property type="term" value="F:ATP binding"/>
    <property type="evidence" value="ECO:0007669"/>
    <property type="project" value="UniProtKB-KW"/>
</dbReference>
<dbReference type="PROSITE" id="PS50893">
    <property type="entry name" value="ABC_TRANSPORTER_2"/>
    <property type="match status" value="1"/>
</dbReference>
<dbReference type="GO" id="GO:0016887">
    <property type="term" value="F:ATP hydrolysis activity"/>
    <property type="evidence" value="ECO:0007669"/>
    <property type="project" value="InterPro"/>
</dbReference>
<evidence type="ECO:0000259" key="9">
    <source>
        <dbReference type="PROSITE" id="PS50893"/>
    </source>
</evidence>
<comment type="subcellular location">
    <subcellularLocation>
        <location evidence="1">Cell membrane</location>
        <topology evidence="1">Peripheral membrane protein</topology>
    </subcellularLocation>
</comment>
<evidence type="ECO:0000313" key="10">
    <source>
        <dbReference type="EMBL" id="TEB08253.1"/>
    </source>
</evidence>
<comment type="similarity">
    <text evidence="2">Belongs to the ABC transporter superfamily.</text>
</comment>
<keyword evidence="3" id="KW-0813">Transport</keyword>
<gene>
    <name evidence="10" type="primary">ecfA1_4</name>
    <name evidence="10" type="ORF">Psch_01808</name>
</gene>
<keyword evidence="4" id="KW-1003">Cell membrane</keyword>
<keyword evidence="8" id="KW-0472">Membrane</keyword>
<dbReference type="GO" id="GO:0043190">
    <property type="term" value="C:ATP-binding cassette (ABC) transporter complex"/>
    <property type="evidence" value="ECO:0007669"/>
    <property type="project" value="TreeGrafter"/>
</dbReference>
<keyword evidence="10" id="KW-0378">Hydrolase</keyword>
<evidence type="ECO:0000256" key="2">
    <source>
        <dbReference type="ARBA" id="ARBA00005417"/>
    </source>
</evidence>
<keyword evidence="5" id="KW-0547">Nucleotide-binding</keyword>
<evidence type="ECO:0000256" key="5">
    <source>
        <dbReference type="ARBA" id="ARBA00022741"/>
    </source>
</evidence>
<dbReference type="Pfam" id="PF00005">
    <property type="entry name" value="ABC_tran"/>
    <property type="match status" value="1"/>
</dbReference>
<dbReference type="Proteomes" id="UP000298324">
    <property type="component" value="Unassembled WGS sequence"/>
</dbReference>
<dbReference type="FunFam" id="3.40.50.300:FF:000224">
    <property type="entry name" value="Energy-coupling factor transporter ATP-binding protein EcfA"/>
    <property type="match status" value="1"/>
</dbReference>
<dbReference type="InterPro" id="IPR003439">
    <property type="entry name" value="ABC_transporter-like_ATP-bd"/>
</dbReference>
<dbReference type="InterPro" id="IPR015856">
    <property type="entry name" value="ABC_transpr_CbiO/EcfA_su"/>
</dbReference>
<dbReference type="CDD" id="cd03225">
    <property type="entry name" value="ABC_cobalt_CbiO_domain1"/>
    <property type="match status" value="1"/>
</dbReference>
<dbReference type="InterPro" id="IPR050095">
    <property type="entry name" value="ECF_ABC_transporter_ATP-bd"/>
</dbReference>
<dbReference type="InterPro" id="IPR027417">
    <property type="entry name" value="P-loop_NTPase"/>
</dbReference>
<comment type="caution">
    <text evidence="10">The sequence shown here is derived from an EMBL/GenBank/DDBJ whole genome shotgun (WGS) entry which is preliminary data.</text>
</comment>
<name>A0A4Y7RHI1_9FIRM</name>
<evidence type="ECO:0000256" key="3">
    <source>
        <dbReference type="ARBA" id="ARBA00022448"/>
    </source>
</evidence>
<protein>
    <submittedName>
        <fullName evidence="10">Energy-coupling factor transporter ATP-binding protein EcfA1</fullName>
        <ecNumber evidence="10">3.6.3.-</ecNumber>
    </submittedName>
</protein>
<dbReference type="EC" id="3.6.3.-" evidence="10"/>
<sequence length="307" mass="32952">MPVTGIVTEGNGSVRNNPVSHVPASSTHGCFIEVTGLTHIYNRGKPGECRALSGVDLTVNKGEYLAVVGPNGSGKSTLARHFNALLLPSTGKVLVDGLDTSRPEDTWEIRRRVGMVFQNPDNQIVSSLVEEDVAFGTENLGLEPSEVRARVTEALEQTGLTRFRQHAPHLLSGGQKQRLAIAGVLAMQPTCLVLDEPTAMLDPAGRRELLDTLERLNRSLGITVVLVTHFMEEAARAGRVLVLAGGKTVLAGTPAEVFSQDTILEELGLELPAPTQIARGLKRRGFLIPQPILTPDDLVKAVVGRET</sequence>
<evidence type="ECO:0000256" key="8">
    <source>
        <dbReference type="ARBA" id="ARBA00023136"/>
    </source>
</evidence>
<keyword evidence="6 10" id="KW-0067">ATP-binding</keyword>
<organism evidence="10 11">
    <name type="scientific">Pelotomaculum schinkii</name>
    <dbReference type="NCBI Taxonomy" id="78350"/>
    <lineage>
        <taxon>Bacteria</taxon>
        <taxon>Bacillati</taxon>
        <taxon>Bacillota</taxon>
        <taxon>Clostridia</taxon>
        <taxon>Eubacteriales</taxon>
        <taxon>Desulfotomaculaceae</taxon>
        <taxon>Pelotomaculum</taxon>
    </lineage>
</organism>
<accession>A0A4Y7RHI1</accession>
<dbReference type="PROSITE" id="PS00211">
    <property type="entry name" value="ABC_TRANSPORTER_1"/>
    <property type="match status" value="1"/>
</dbReference>
<dbReference type="Gene3D" id="3.40.50.300">
    <property type="entry name" value="P-loop containing nucleotide triphosphate hydrolases"/>
    <property type="match status" value="1"/>
</dbReference>
<dbReference type="PANTHER" id="PTHR43553:SF24">
    <property type="entry name" value="ENERGY-COUPLING FACTOR TRANSPORTER ATP-BINDING PROTEIN ECFA1"/>
    <property type="match status" value="1"/>
</dbReference>
<dbReference type="InterPro" id="IPR003593">
    <property type="entry name" value="AAA+_ATPase"/>
</dbReference>
<evidence type="ECO:0000256" key="1">
    <source>
        <dbReference type="ARBA" id="ARBA00004202"/>
    </source>
</evidence>
<proteinExistence type="inferred from homology"/>
<dbReference type="PANTHER" id="PTHR43553">
    <property type="entry name" value="HEAVY METAL TRANSPORTER"/>
    <property type="match status" value="1"/>
</dbReference>
<feature type="domain" description="ABC transporter" evidence="9">
    <location>
        <begin position="32"/>
        <end position="270"/>
    </location>
</feature>
<keyword evidence="7" id="KW-1278">Translocase</keyword>
<dbReference type="SUPFAM" id="SSF52540">
    <property type="entry name" value="P-loop containing nucleoside triphosphate hydrolases"/>
    <property type="match status" value="1"/>
</dbReference>
<evidence type="ECO:0000256" key="7">
    <source>
        <dbReference type="ARBA" id="ARBA00022967"/>
    </source>
</evidence>
<dbReference type="InterPro" id="IPR030947">
    <property type="entry name" value="EcfA_1"/>
</dbReference>
<reference evidence="10 11" key="1">
    <citation type="journal article" date="2018" name="Environ. Microbiol.">
        <title>Novel energy conservation strategies and behaviour of Pelotomaculum schinkii driving syntrophic propionate catabolism.</title>
        <authorList>
            <person name="Hidalgo-Ahumada C.A.P."/>
            <person name="Nobu M.K."/>
            <person name="Narihiro T."/>
            <person name="Tamaki H."/>
            <person name="Liu W.T."/>
            <person name="Kamagata Y."/>
            <person name="Stams A.J.M."/>
            <person name="Imachi H."/>
            <person name="Sousa D.Z."/>
        </authorList>
    </citation>
    <scope>NUCLEOTIDE SEQUENCE [LARGE SCALE GENOMIC DNA]</scope>
    <source>
        <strain evidence="10 11">HH</strain>
    </source>
</reference>
<dbReference type="EMBL" id="QFGA01000001">
    <property type="protein sequence ID" value="TEB08253.1"/>
    <property type="molecule type" value="Genomic_DNA"/>
</dbReference>
<evidence type="ECO:0000313" key="11">
    <source>
        <dbReference type="Proteomes" id="UP000298324"/>
    </source>
</evidence>